<evidence type="ECO:0000313" key="3">
    <source>
        <dbReference type="Proteomes" id="UP000230885"/>
    </source>
</evidence>
<accession>A0A2M8EV06</accession>
<reference evidence="3" key="1">
    <citation type="submission" date="2017-09" db="EMBL/GenBank/DDBJ databases">
        <title>Depth-based differentiation of microbial function through sediment-hosted aquifers and enrichment of novel symbionts in the deep terrestrial subsurface.</title>
        <authorList>
            <person name="Probst A.J."/>
            <person name="Ladd B."/>
            <person name="Jarett J.K."/>
            <person name="Geller-Mcgrath D.E."/>
            <person name="Sieber C.M.K."/>
            <person name="Emerson J.B."/>
            <person name="Anantharaman K."/>
            <person name="Thomas B.C."/>
            <person name="Malmstrom R."/>
            <person name="Stieglmeier M."/>
            <person name="Klingl A."/>
            <person name="Woyke T."/>
            <person name="Ryan C.M."/>
            <person name="Banfield J.F."/>
        </authorList>
    </citation>
    <scope>NUCLEOTIDE SEQUENCE [LARGE SCALE GENOMIC DNA]</scope>
</reference>
<sequence length="72" mass="8363">MKKRCSVDDLIAQALKYLADKNYVFCPSTYPQCADKKNLFDTLLMNKNKVYFNVVFISFCTSVLFNKIPIKI</sequence>
<keyword evidence="1" id="KW-1133">Transmembrane helix</keyword>
<protein>
    <submittedName>
        <fullName evidence="2">Uncharacterized protein</fullName>
    </submittedName>
</protein>
<keyword evidence="1" id="KW-0812">Transmembrane</keyword>
<feature type="transmembrane region" description="Helical" evidence="1">
    <location>
        <begin position="50"/>
        <end position="68"/>
    </location>
</feature>
<dbReference type="AlphaFoldDB" id="A0A2M8EV06"/>
<name>A0A2M8EV06_9BACT</name>
<dbReference type="Proteomes" id="UP000230885">
    <property type="component" value="Unassembled WGS sequence"/>
</dbReference>
<dbReference type="EMBL" id="PFSE01000028">
    <property type="protein sequence ID" value="PJC28944.1"/>
    <property type="molecule type" value="Genomic_DNA"/>
</dbReference>
<evidence type="ECO:0000256" key="1">
    <source>
        <dbReference type="SAM" id="Phobius"/>
    </source>
</evidence>
<comment type="caution">
    <text evidence="2">The sequence shown here is derived from an EMBL/GenBank/DDBJ whole genome shotgun (WGS) entry which is preliminary data.</text>
</comment>
<proteinExistence type="predicted"/>
<gene>
    <name evidence="2" type="ORF">CO053_01955</name>
</gene>
<evidence type="ECO:0000313" key="2">
    <source>
        <dbReference type="EMBL" id="PJC28944.1"/>
    </source>
</evidence>
<organism evidence="2 3">
    <name type="scientific">Candidatus Shapirobacteria bacterium CG_4_9_14_0_2_um_filter_40_11</name>
    <dbReference type="NCBI Taxonomy" id="1974876"/>
    <lineage>
        <taxon>Bacteria</taxon>
        <taxon>Candidatus Shapironibacteriota</taxon>
    </lineage>
</organism>
<keyword evidence="1" id="KW-0472">Membrane</keyword>